<comment type="caution">
    <text evidence="1">The sequence shown here is derived from an EMBL/GenBank/DDBJ whole genome shotgun (WGS) entry which is preliminary data.</text>
</comment>
<reference evidence="1 2" key="1">
    <citation type="submission" date="2024-09" db="EMBL/GenBank/DDBJ databases">
        <authorList>
            <person name="Sun Q."/>
            <person name="Mori K."/>
        </authorList>
    </citation>
    <scope>NUCLEOTIDE SEQUENCE [LARGE SCALE GENOMIC DNA]</scope>
    <source>
        <strain evidence="1 2">CCM 4839</strain>
    </source>
</reference>
<dbReference type="EMBL" id="JBHLVF010000047">
    <property type="protein sequence ID" value="MFC0396210.1"/>
    <property type="molecule type" value="Genomic_DNA"/>
</dbReference>
<protein>
    <submittedName>
        <fullName evidence="1">Uncharacterized protein</fullName>
    </submittedName>
</protein>
<name>A0ABV6JJW4_9BACL</name>
<accession>A0ABV6JJW4</accession>
<proteinExistence type="predicted"/>
<dbReference type="Proteomes" id="UP001589818">
    <property type="component" value="Unassembled WGS sequence"/>
</dbReference>
<keyword evidence="2" id="KW-1185">Reference proteome</keyword>
<evidence type="ECO:0000313" key="2">
    <source>
        <dbReference type="Proteomes" id="UP001589818"/>
    </source>
</evidence>
<dbReference type="RefSeq" id="WP_204816955.1">
    <property type="nucleotide sequence ID" value="NZ_JANHOF010000002.1"/>
</dbReference>
<sequence>MIPFDRAWPYDIQMKDVYVPSCPFCGQDNVLLSLTPLEIREVREGSKRLVIFPCCRNKVTVIDADQDYLLTNTRLRKG</sequence>
<evidence type="ECO:0000313" key="1">
    <source>
        <dbReference type="EMBL" id="MFC0396210.1"/>
    </source>
</evidence>
<organism evidence="1 2">
    <name type="scientific">Paenibacillus mendelii</name>
    <dbReference type="NCBI Taxonomy" id="206163"/>
    <lineage>
        <taxon>Bacteria</taxon>
        <taxon>Bacillati</taxon>
        <taxon>Bacillota</taxon>
        <taxon>Bacilli</taxon>
        <taxon>Bacillales</taxon>
        <taxon>Paenibacillaceae</taxon>
        <taxon>Paenibacillus</taxon>
    </lineage>
</organism>
<gene>
    <name evidence="1" type="ORF">ACFFJ8_33140</name>
</gene>